<keyword evidence="1" id="KW-1133">Transmembrane helix</keyword>
<dbReference type="PANTHER" id="PTHR37314">
    <property type="entry name" value="SLR0142 PROTEIN"/>
    <property type="match status" value="1"/>
</dbReference>
<organism evidence="2 3">
    <name type="scientific">Paracoccus tibetensis</name>
    <dbReference type="NCBI Taxonomy" id="336292"/>
    <lineage>
        <taxon>Bacteria</taxon>
        <taxon>Pseudomonadati</taxon>
        <taxon>Pseudomonadota</taxon>
        <taxon>Alphaproteobacteria</taxon>
        <taxon>Rhodobacterales</taxon>
        <taxon>Paracoccaceae</taxon>
        <taxon>Paracoccus</taxon>
    </lineage>
</organism>
<feature type="transmembrane region" description="Helical" evidence="1">
    <location>
        <begin position="66"/>
        <end position="92"/>
    </location>
</feature>
<dbReference type="AlphaFoldDB" id="A0A1G5IL85"/>
<name>A0A1G5IL85_9RHOB</name>
<accession>A0A1G5IL85</accession>
<dbReference type="RefSeq" id="WP_090745448.1">
    <property type="nucleotide sequence ID" value="NZ_FMVT01000009.1"/>
</dbReference>
<dbReference type="OrthoDB" id="270162at2"/>
<dbReference type="EMBL" id="FMVT01000009">
    <property type="protein sequence ID" value="SCY76886.1"/>
    <property type="molecule type" value="Genomic_DNA"/>
</dbReference>
<dbReference type="Proteomes" id="UP000199502">
    <property type="component" value="Unassembled WGS sequence"/>
</dbReference>
<dbReference type="Pfam" id="PF06912">
    <property type="entry name" value="DUF1275"/>
    <property type="match status" value="1"/>
</dbReference>
<dbReference type="STRING" id="336292.SAMN05660710_02679"/>
<dbReference type="PANTHER" id="PTHR37314:SF4">
    <property type="entry name" value="UPF0700 TRANSMEMBRANE PROTEIN YOAK"/>
    <property type="match status" value="1"/>
</dbReference>
<sequence>MRAGRRLGAARAARVMVAPRRTGRSDLALASLLAGIAGAANAGGFFALGDYTSHMTGYLARAADHLALGGLAVVLASLAAIGCFVAGAAASAALIERTRGRRQYAWPLVVQGVLLAVFGIGGALVGAPGRPAGLALLCFIMGMQNATITRISGARIRTTHATGMITDIGIELGRGALRRGGDRRALAILLRLVGAFLLGGVLGAVGYRLAGMLFSLPLAGLLLWLGLPSLAARRG</sequence>
<keyword evidence="3" id="KW-1185">Reference proteome</keyword>
<keyword evidence="1" id="KW-0472">Membrane</keyword>
<feature type="transmembrane region" description="Helical" evidence="1">
    <location>
        <begin position="131"/>
        <end position="148"/>
    </location>
</feature>
<evidence type="ECO:0000256" key="1">
    <source>
        <dbReference type="SAM" id="Phobius"/>
    </source>
</evidence>
<feature type="transmembrane region" description="Helical" evidence="1">
    <location>
        <begin position="104"/>
        <end position="125"/>
    </location>
</feature>
<evidence type="ECO:0000313" key="2">
    <source>
        <dbReference type="EMBL" id="SCY76886.1"/>
    </source>
</evidence>
<proteinExistence type="predicted"/>
<protein>
    <submittedName>
        <fullName evidence="2">Uncharacterized membrane protein YoaK, UPF0700 family</fullName>
    </submittedName>
</protein>
<feature type="transmembrane region" description="Helical" evidence="1">
    <location>
        <begin position="213"/>
        <end position="232"/>
    </location>
</feature>
<dbReference type="InterPro" id="IPR010699">
    <property type="entry name" value="DUF1275"/>
</dbReference>
<evidence type="ECO:0000313" key="3">
    <source>
        <dbReference type="Proteomes" id="UP000199502"/>
    </source>
</evidence>
<keyword evidence="1" id="KW-0812">Transmembrane</keyword>
<feature type="transmembrane region" description="Helical" evidence="1">
    <location>
        <begin position="188"/>
        <end position="207"/>
    </location>
</feature>
<reference evidence="2 3" key="1">
    <citation type="submission" date="2016-10" db="EMBL/GenBank/DDBJ databases">
        <authorList>
            <person name="de Groot N.N."/>
        </authorList>
    </citation>
    <scope>NUCLEOTIDE SEQUENCE [LARGE SCALE GENOMIC DNA]</scope>
    <source>
        <strain evidence="2 3">CGMCC 1.8925</strain>
    </source>
</reference>
<gene>
    <name evidence="2" type="ORF">SAMN05660710_02679</name>
</gene>